<keyword evidence="5" id="KW-0808">Transferase</keyword>
<keyword evidence="2 5" id="KW-0812">Transmembrane</keyword>
<keyword evidence="3 5" id="KW-1133">Transmembrane helix</keyword>
<dbReference type="GO" id="GO:0004671">
    <property type="term" value="F:protein C-terminal S-isoprenylcysteine carboxyl O-methyltransferase activity"/>
    <property type="evidence" value="ECO:0007669"/>
    <property type="project" value="UniProtKB-EC"/>
</dbReference>
<dbReference type="PANTHER" id="PTHR12714">
    <property type="entry name" value="PROTEIN-S ISOPRENYLCYSTEINE O-METHYLTRANSFERASE"/>
    <property type="match status" value="1"/>
</dbReference>
<dbReference type="InterPro" id="IPR007269">
    <property type="entry name" value="ICMT_MeTrfase"/>
</dbReference>
<keyword evidence="5" id="KW-0489">Methyltransferase</keyword>
<dbReference type="Proteomes" id="UP000736335">
    <property type="component" value="Unassembled WGS sequence"/>
</dbReference>
<dbReference type="EMBL" id="WIUZ02000010">
    <property type="protein sequence ID" value="KAF9783264.1"/>
    <property type="molecule type" value="Genomic_DNA"/>
</dbReference>
<keyword evidence="5" id="KW-0949">S-adenosyl-L-methionine</keyword>
<feature type="transmembrane region" description="Helical" evidence="5">
    <location>
        <begin position="97"/>
        <end position="117"/>
    </location>
</feature>
<evidence type="ECO:0000313" key="7">
    <source>
        <dbReference type="Proteomes" id="UP000736335"/>
    </source>
</evidence>
<evidence type="ECO:0000256" key="2">
    <source>
        <dbReference type="ARBA" id="ARBA00022692"/>
    </source>
</evidence>
<evidence type="ECO:0000256" key="1">
    <source>
        <dbReference type="ARBA" id="ARBA00004141"/>
    </source>
</evidence>
<dbReference type="GO" id="GO:0032259">
    <property type="term" value="P:methylation"/>
    <property type="evidence" value="ECO:0007669"/>
    <property type="project" value="UniProtKB-KW"/>
</dbReference>
<evidence type="ECO:0000313" key="6">
    <source>
        <dbReference type="EMBL" id="KAF9783264.1"/>
    </source>
</evidence>
<keyword evidence="5" id="KW-0256">Endoplasmic reticulum</keyword>
<evidence type="ECO:0000256" key="4">
    <source>
        <dbReference type="ARBA" id="ARBA00023136"/>
    </source>
</evidence>
<evidence type="ECO:0000256" key="5">
    <source>
        <dbReference type="RuleBase" id="RU362022"/>
    </source>
</evidence>
<comment type="caution">
    <text evidence="6">The sequence shown here is derived from an EMBL/GenBank/DDBJ whole genome shotgun (WGS) entry which is preliminary data.</text>
</comment>
<dbReference type="GO" id="GO:0005789">
    <property type="term" value="C:endoplasmic reticulum membrane"/>
    <property type="evidence" value="ECO:0007669"/>
    <property type="project" value="UniProtKB-SubCell"/>
</dbReference>
<evidence type="ECO:0000256" key="3">
    <source>
        <dbReference type="ARBA" id="ARBA00022989"/>
    </source>
</evidence>
<sequence length="242" mass="27299">MSFARVAVDISQLVLNQWATAPPHKAPQAGRFKTKGETIFSLAPVIFWLQRPLLFLTCALEFLTIAHYHILRREQGSPELTPSLFCPASSQTGTLPYLSVTPITLFGILLMVFGTFLRLRCYEALGSLFTFDLCIKPEHRLVTSGPYSFVRHPSYLGSLCLTAGLTFAGLTRGSWIIECAVGPHRADAMFATQCAWISWWVYTGGVGYTRAVAEDEQMRNRFGEEWERYAMKVRYWFVPGLV</sequence>
<comment type="catalytic activity">
    <reaction evidence="5">
        <text>[protein]-C-terminal S-[(2E,6E)-farnesyl]-L-cysteine + S-adenosyl-L-methionine = [protein]-C-terminal S-[(2E,6E)-farnesyl]-L-cysteine methyl ester + S-adenosyl-L-homocysteine</text>
        <dbReference type="Rhea" id="RHEA:21672"/>
        <dbReference type="Rhea" id="RHEA-COMP:12125"/>
        <dbReference type="Rhea" id="RHEA-COMP:12126"/>
        <dbReference type="ChEBI" id="CHEBI:57856"/>
        <dbReference type="ChEBI" id="CHEBI:59789"/>
        <dbReference type="ChEBI" id="CHEBI:90510"/>
        <dbReference type="ChEBI" id="CHEBI:90511"/>
        <dbReference type="EC" id="2.1.1.100"/>
    </reaction>
</comment>
<name>A0A9P6HCL9_9AGAM</name>
<comment type="similarity">
    <text evidence="5">Belongs to the class VI-like SAM-binding methyltransferase superfamily. Isoprenylcysteine carboxyl methyltransferase family.</text>
</comment>
<keyword evidence="4 5" id="KW-0472">Membrane</keyword>
<dbReference type="AlphaFoldDB" id="A0A9P6HCL9"/>
<dbReference type="EC" id="2.1.1.100" evidence="5"/>
<dbReference type="Gene3D" id="1.20.120.1630">
    <property type="match status" value="1"/>
</dbReference>
<proteinExistence type="inferred from homology"/>
<comment type="caution">
    <text evidence="5">Lacks conserved residue(s) required for the propagation of feature annotation.</text>
</comment>
<gene>
    <name evidence="6" type="ORF">BJ322DRAFT_143840</name>
</gene>
<comment type="subcellular location">
    <subcellularLocation>
        <location evidence="5">Endoplasmic reticulum membrane</location>
        <topology evidence="5">Multi-pass membrane protein</topology>
    </subcellularLocation>
    <subcellularLocation>
        <location evidence="1">Membrane</location>
        <topology evidence="1">Multi-pass membrane protein</topology>
    </subcellularLocation>
</comment>
<protein>
    <recommendedName>
        <fullName evidence="5">Protein-S-isoprenylcysteine O-methyltransferase</fullName>
        <ecNumber evidence="5">2.1.1.100</ecNumber>
    </recommendedName>
</protein>
<organism evidence="6 7">
    <name type="scientific">Thelephora terrestris</name>
    <dbReference type="NCBI Taxonomy" id="56493"/>
    <lineage>
        <taxon>Eukaryota</taxon>
        <taxon>Fungi</taxon>
        <taxon>Dikarya</taxon>
        <taxon>Basidiomycota</taxon>
        <taxon>Agaricomycotina</taxon>
        <taxon>Agaricomycetes</taxon>
        <taxon>Thelephorales</taxon>
        <taxon>Thelephoraceae</taxon>
        <taxon>Thelephora</taxon>
    </lineage>
</organism>
<dbReference type="OrthoDB" id="422086at2759"/>
<keyword evidence="7" id="KW-1185">Reference proteome</keyword>
<dbReference type="Pfam" id="PF04140">
    <property type="entry name" value="ICMT"/>
    <property type="match status" value="1"/>
</dbReference>
<reference evidence="6" key="1">
    <citation type="journal article" date="2020" name="Nat. Commun.">
        <title>Large-scale genome sequencing of mycorrhizal fungi provides insights into the early evolution of symbiotic traits.</title>
        <authorList>
            <person name="Miyauchi S."/>
            <person name="Kiss E."/>
            <person name="Kuo A."/>
            <person name="Drula E."/>
            <person name="Kohler A."/>
            <person name="Sanchez-Garcia M."/>
            <person name="Morin E."/>
            <person name="Andreopoulos B."/>
            <person name="Barry K.W."/>
            <person name="Bonito G."/>
            <person name="Buee M."/>
            <person name="Carver A."/>
            <person name="Chen C."/>
            <person name="Cichocki N."/>
            <person name="Clum A."/>
            <person name="Culley D."/>
            <person name="Crous P.W."/>
            <person name="Fauchery L."/>
            <person name="Girlanda M."/>
            <person name="Hayes R.D."/>
            <person name="Keri Z."/>
            <person name="LaButti K."/>
            <person name="Lipzen A."/>
            <person name="Lombard V."/>
            <person name="Magnuson J."/>
            <person name="Maillard F."/>
            <person name="Murat C."/>
            <person name="Nolan M."/>
            <person name="Ohm R.A."/>
            <person name="Pangilinan J."/>
            <person name="Pereira M.F."/>
            <person name="Perotto S."/>
            <person name="Peter M."/>
            <person name="Pfister S."/>
            <person name="Riley R."/>
            <person name="Sitrit Y."/>
            <person name="Stielow J.B."/>
            <person name="Szollosi G."/>
            <person name="Zifcakova L."/>
            <person name="Stursova M."/>
            <person name="Spatafora J.W."/>
            <person name="Tedersoo L."/>
            <person name="Vaario L.M."/>
            <person name="Yamada A."/>
            <person name="Yan M."/>
            <person name="Wang P."/>
            <person name="Xu J."/>
            <person name="Bruns T."/>
            <person name="Baldrian P."/>
            <person name="Vilgalys R."/>
            <person name="Dunand C."/>
            <person name="Henrissat B."/>
            <person name="Grigoriev I.V."/>
            <person name="Hibbett D."/>
            <person name="Nagy L.G."/>
            <person name="Martin F.M."/>
        </authorList>
    </citation>
    <scope>NUCLEOTIDE SEQUENCE</scope>
    <source>
        <strain evidence="6">UH-Tt-Lm1</strain>
    </source>
</reference>
<dbReference type="PANTHER" id="PTHR12714:SF9">
    <property type="entry name" value="PROTEIN-S-ISOPRENYLCYSTEINE O-METHYLTRANSFERASE"/>
    <property type="match status" value="1"/>
</dbReference>
<accession>A0A9P6HCL9</accession>
<reference evidence="6" key="2">
    <citation type="submission" date="2020-11" db="EMBL/GenBank/DDBJ databases">
        <authorList>
            <consortium name="DOE Joint Genome Institute"/>
            <person name="Kuo A."/>
            <person name="Miyauchi S."/>
            <person name="Kiss E."/>
            <person name="Drula E."/>
            <person name="Kohler A."/>
            <person name="Sanchez-Garcia M."/>
            <person name="Andreopoulos B."/>
            <person name="Barry K.W."/>
            <person name="Bonito G."/>
            <person name="Buee M."/>
            <person name="Carver A."/>
            <person name="Chen C."/>
            <person name="Cichocki N."/>
            <person name="Clum A."/>
            <person name="Culley D."/>
            <person name="Crous P.W."/>
            <person name="Fauchery L."/>
            <person name="Girlanda M."/>
            <person name="Hayes R."/>
            <person name="Keri Z."/>
            <person name="Labutti K."/>
            <person name="Lipzen A."/>
            <person name="Lombard V."/>
            <person name="Magnuson J."/>
            <person name="Maillard F."/>
            <person name="Morin E."/>
            <person name="Murat C."/>
            <person name="Nolan M."/>
            <person name="Ohm R."/>
            <person name="Pangilinan J."/>
            <person name="Pereira M."/>
            <person name="Perotto S."/>
            <person name="Peter M."/>
            <person name="Riley R."/>
            <person name="Sitrit Y."/>
            <person name="Stielow B."/>
            <person name="Szollosi G."/>
            <person name="Zifcakova L."/>
            <person name="Stursova M."/>
            <person name="Spatafora J.W."/>
            <person name="Tedersoo L."/>
            <person name="Vaario L.-M."/>
            <person name="Yamada A."/>
            <person name="Yan M."/>
            <person name="Wang P."/>
            <person name="Xu J."/>
            <person name="Bruns T."/>
            <person name="Baldrian P."/>
            <person name="Vilgalys R."/>
            <person name="Henrissat B."/>
            <person name="Grigoriev I.V."/>
            <person name="Hibbett D."/>
            <person name="Nagy L.G."/>
            <person name="Martin F.M."/>
        </authorList>
    </citation>
    <scope>NUCLEOTIDE SEQUENCE</scope>
    <source>
        <strain evidence="6">UH-Tt-Lm1</strain>
    </source>
</reference>